<dbReference type="RefSeq" id="WP_425308036.1">
    <property type="nucleotide sequence ID" value="NZ_CP154795.1"/>
</dbReference>
<reference evidence="8 9" key="1">
    <citation type="submission" date="2024-04" db="EMBL/GenBank/DDBJ databases">
        <title>Isolation of an actinomycete strain from pig manure.</title>
        <authorList>
            <person name="Gong T."/>
            <person name="Yu Z."/>
            <person name="An M."/>
            <person name="Wei C."/>
            <person name="Yang W."/>
            <person name="Liu L."/>
        </authorList>
    </citation>
    <scope>NUCLEOTIDE SEQUENCE [LARGE SCALE GENOMIC DNA]</scope>
    <source>
        <strain evidence="8 9">ZF39</strain>
    </source>
</reference>
<sequence>MLLLALISAAGAAHLAWAPVARSTRPRRDLTPPTWLAARSGAPALRTRVILGGIIGLATVLLGESLGVLPALLLGAGVAAAVVVLLGRIEPSSAQKAREQRILDLPHALELLAGCLASGLPLRRAVREVSAAMTGPIGDDLRLVIGQVDIGVDERQAWLTLEDSPGWTGIARDIARAAESGSGLRLTLDRHAVRARKVAHTHRQARARTVGVRSVLPLMVCFLPAFVLIGIVPTVGSMIVRFMGNG</sequence>
<evidence type="ECO:0000256" key="3">
    <source>
        <dbReference type="ARBA" id="ARBA00022692"/>
    </source>
</evidence>
<keyword evidence="2" id="KW-1003">Cell membrane</keyword>
<feature type="transmembrane region" description="Helical" evidence="6">
    <location>
        <begin position="215"/>
        <end position="240"/>
    </location>
</feature>
<evidence type="ECO:0000313" key="8">
    <source>
        <dbReference type="EMBL" id="XAN06606.1"/>
    </source>
</evidence>
<dbReference type="InterPro" id="IPR018076">
    <property type="entry name" value="T2SS_GspF_dom"/>
</dbReference>
<dbReference type="PANTHER" id="PTHR35007">
    <property type="entry name" value="INTEGRAL MEMBRANE PROTEIN-RELATED"/>
    <property type="match status" value="1"/>
</dbReference>
<dbReference type="Pfam" id="PF00482">
    <property type="entry name" value="T2SSF"/>
    <property type="match status" value="1"/>
</dbReference>
<evidence type="ECO:0000256" key="2">
    <source>
        <dbReference type="ARBA" id="ARBA00022475"/>
    </source>
</evidence>
<evidence type="ECO:0000256" key="1">
    <source>
        <dbReference type="ARBA" id="ARBA00004651"/>
    </source>
</evidence>
<evidence type="ECO:0000259" key="7">
    <source>
        <dbReference type="Pfam" id="PF00482"/>
    </source>
</evidence>
<evidence type="ECO:0000313" key="9">
    <source>
        <dbReference type="Proteomes" id="UP001442841"/>
    </source>
</evidence>
<keyword evidence="5 6" id="KW-0472">Membrane</keyword>
<name>A0ABZ3FPP4_9ACTN</name>
<evidence type="ECO:0000256" key="6">
    <source>
        <dbReference type="SAM" id="Phobius"/>
    </source>
</evidence>
<evidence type="ECO:0000256" key="4">
    <source>
        <dbReference type="ARBA" id="ARBA00022989"/>
    </source>
</evidence>
<dbReference type="EMBL" id="CP154795">
    <property type="protein sequence ID" value="XAN06606.1"/>
    <property type="molecule type" value="Genomic_DNA"/>
</dbReference>
<protein>
    <submittedName>
        <fullName evidence="8">Type II secretion system F family protein</fullName>
    </submittedName>
</protein>
<dbReference type="Proteomes" id="UP001442841">
    <property type="component" value="Chromosome"/>
</dbReference>
<keyword evidence="9" id="KW-1185">Reference proteome</keyword>
<accession>A0ABZ3FPP4</accession>
<feature type="transmembrane region" description="Helical" evidence="6">
    <location>
        <begin position="66"/>
        <end position="86"/>
    </location>
</feature>
<comment type="subcellular location">
    <subcellularLocation>
        <location evidence="1">Cell membrane</location>
        <topology evidence="1">Multi-pass membrane protein</topology>
    </subcellularLocation>
</comment>
<evidence type="ECO:0000256" key="5">
    <source>
        <dbReference type="ARBA" id="ARBA00023136"/>
    </source>
</evidence>
<dbReference type="PANTHER" id="PTHR35007:SF3">
    <property type="entry name" value="POSSIBLE CONSERVED ALANINE RICH MEMBRANE PROTEIN"/>
    <property type="match status" value="1"/>
</dbReference>
<keyword evidence="3 6" id="KW-0812">Transmembrane</keyword>
<feature type="domain" description="Type II secretion system protein GspF" evidence="7">
    <location>
        <begin position="109"/>
        <end position="230"/>
    </location>
</feature>
<proteinExistence type="predicted"/>
<keyword evidence="4 6" id="KW-1133">Transmembrane helix</keyword>
<gene>
    <name evidence="8" type="ORF">AADG42_04540</name>
</gene>
<organism evidence="8 9">
    <name type="scientific">Ammonicoccus fulvus</name>
    <dbReference type="NCBI Taxonomy" id="3138240"/>
    <lineage>
        <taxon>Bacteria</taxon>
        <taxon>Bacillati</taxon>
        <taxon>Actinomycetota</taxon>
        <taxon>Actinomycetes</taxon>
        <taxon>Propionibacteriales</taxon>
        <taxon>Propionibacteriaceae</taxon>
        <taxon>Ammonicoccus</taxon>
    </lineage>
</organism>